<dbReference type="Proteomes" id="UP001166093">
    <property type="component" value="Unassembled WGS sequence"/>
</dbReference>
<feature type="non-terminal residue" evidence="18">
    <location>
        <position position="445"/>
    </location>
</feature>
<keyword evidence="11 13" id="KW-0539">Nucleus</keyword>
<dbReference type="InterPro" id="IPR016439">
    <property type="entry name" value="Lag1/Lac1-like"/>
</dbReference>
<evidence type="ECO:0000256" key="4">
    <source>
        <dbReference type="ARBA" id="ARBA00022679"/>
    </source>
</evidence>
<feature type="compositionally biased region" description="Basic and acidic residues" evidence="14">
    <location>
        <begin position="338"/>
        <end position="351"/>
    </location>
</feature>
<evidence type="ECO:0000256" key="10">
    <source>
        <dbReference type="ARBA" id="ARBA00049036"/>
    </source>
</evidence>
<evidence type="ECO:0000259" key="16">
    <source>
        <dbReference type="PROSITE" id="PS50071"/>
    </source>
</evidence>
<evidence type="ECO:0000256" key="12">
    <source>
        <dbReference type="PROSITE-ProRule" id="PRU00205"/>
    </source>
</evidence>
<comment type="caution">
    <text evidence="18">The sequence shown here is derived from an EMBL/GenBank/DDBJ whole genome shotgun (WGS) entry which is preliminary data.</text>
</comment>
<evidence type="ECO:0000256" key="8">
    <source>
        <dbReference type="ARBA" id="ARBA00023098"/>
    </source>
</evidence>
<evidence type="ECO:0000256" key="11">
    <source>
        <dbReference type="PROSITE-ProRule" id="PRU00108"/>
    </source>
</evidence>
<keyword evidence="19" id="KW-1185">Reference proteome</keyword>
<evidence type="ECO:0000256" key="7">
    <source>
        <dbReference type="ARBA" id="ARBA00022989"/>
    </source>
</evidence>
<feature type="transmembrane region" description="Helical" evidence="15">
    <location>
        <begin position="180"/>
        <end position="199"/>
    </location>
</feature>
<dbReference type="Pfam" id="PF00046">
    <property type="entry name" value="Homeodomain"/>
    <property type="match status" value="1"/>
</dbReference>
<dbReference type="InterPro" id="IPR009057">
    <property type="entry name" value="Homeodomain-like_sf"/>
</dbReference>
<evidence type="ECO:0000256" key="2">
    <source>
        <dbReference type="ARBA" id="ARBA00004760"/>
    </source>
</evidence>
<keyword evidence="9 12" id="KW-0472">Membrane</keyword>
<reference evidence="18" key="1">
    <citation type="journal article" date="2021" name="Cell">
        <title>Tracing the genetic footprints of vertebrate landing in non-teleost ray-finned fishes.</title>
        <authorList>
            <person name="Bi X."/>
            <person name="Wang K."/>
            <person name="Yang L."/>
            <person name="Pan H."/>
            <person name="Jiang H."/>
            <person name="Wei Q."/>
            <person name="Fang M."/>
            <person name="Yu H."/>
            <person name="Zhu C."/>
            <person name="Cai Y."/>
            <person name="He Y."/>
            <person name="Gan X."/>
            <person name="Zeng H."/>
            <person name="Yu D."/>
            <person name="Zhu Y."/>
            <person name="Jiang H."/>
            <person name="Qiu Q."/>
            <person name="Yang H."/>
            <person name="Zhang Y.E."/>
            <person name="Wang W."/>
            <person name="Zhu M."/>
            <person name="He S."/>
            <person name="Zhang G."/>
        </authorList>
    </citation>
    <scope>NUCLEOTIDE SEQUENCE</scope>
    <source>
        <strain evidence="18">Pddl_001</strain>
    </source>
</reference>
<dbReference type="PROSITE" id="PS50071">
    <property type="entry name" value="HOMEOBOX_2"/>
    <property type="match status" value="1"/>
</dbReference>
<dbReference type="InterPro" id="IPR001356">
    <property type="entry name" value="HD"/>
</dbReference>
<feature type="domain" description="TLC" evidence="17">
    <location>
        <begin position="1"/>
        <end position="302"/>
    </location>
</feature>
<keyword evidence="8" id="KW-0443">Lipid metabolism</keyword>
<protein>
    <submittedName>
        <fullName evidence="18">CERS2 synthase</fullName>
    </submittedName>
</protein>
<evidence type="ECO:0000256" key="1">
    <source>
        <dbReference type="ARBA" id="ARBA00004477"/>
    </source>
</evidence>
<dbReference type="Gene3D" id="1.10.10.60">
    <property type="entry name" value="Homeodomain-like"/>
    <property type="match status" value="1"/>
</dbReference>
<dbReference type="InterPro" id="IPR006634">
    <property type="entry name" value="TLC-dom"/>
</dbReference>
<feature type="transmembrane region" description="Helical" evidence="15">
    <location>
        <begin position="234"/>
        <end position="261"/>
    </location>
</feature>
<feature type="DNA-binding region" description="Homeobox" evidence="11">
    <location>
        <begin position="87"/>
        <end position="130"/>
    </location>
</feature>
<keyword evidence="6" id="KW-0256">Endoplasmic reticulum</keyword>
<feature type="compositionally biased region" description="Acidic residues" evidence="14">
    <location>
        <begin position="314"/>
        <end position="325"/>
    </location>
</feature>
<evidence type="ECO:0000313" key="18">
    <source>
        <dbReference type="EMBL" id="MBN3275873.1"/>
    </source>
</evidence>
<dbReference type="EMBL" id="JAAWVQ010054647">
    <property type="protein sequence ID" value="MBN3275873.1"/>
    <property type="molecule type" value="Genomic_DNA"/>
</dbReference>
<feature type="transmembrane region" description="Helical" evidence="15">
    <location>
        <begin position="137"/>
        <end position="156"/>
    </location>
</feature>
<dbReference type="PROSITE" id="PS50922">
    <property type="entry name" value="TLC"/>
    <property type="match status" value="1"/>
</dbReference>
<organism evidence="18 19">
    <name type="scientific">Polyodon spathula</name>
    <name type="common">North American paddlefish</name>
    <name type="synonym">Squalus spathula</name>
    <dbReference type="NCBI Taxonomy" id="7913"/>
    <lineage>
        <taxon>Eukaryota</taxon>
        <taxon>Metazoa</taxon>
        <taxon>Chordata</taxon>
        <taxon>Craniata</taxon>
        <taxon>Vertebrata</taxon>
        <taxon>Euteleostomi</taxon>
        <taxon>Actinopterygii</taxon>
        <taxon>Chondrostei</taxon>
        <taxon>Acipenseriformes</taxon>
        <taxon>Polyodontidae</taxon>
        <taxon>Polyodon</taxon>
    </lineage>
</organism>
<dbReference type="Pfam" id="PF03798">
    <property type="entry name" value="TRAM_LAG1_CLN8"/>
    <property type="match status" value="1"/>
</dbReference>
<dbReference type="PANTHER" id="PTHR12560">
    <property type="entry name" value="LONGEVITY ASSURANCE FACTOR 1 LAG1"/>
    <property type="match status" value="1"/>
</dbReference>
<sequence length="445" mass="52204">MLQTISDYFWWDRLWFPGNLTWTDFEDKDGLVFAKVSHLFITVPYAVAFMVIRYIFERFIATHIAKEIFGLRDTVRLKASENIVLEKYFVTSLKNPSQSDLEGLAKKCNWTVRKVERWFRRRRNQERPSVLKKFEEACWRFVFYLSAFIGGFAALYDKPWFTDTLEIFNGFPKQDFKEQIIHHLATLNLLAFSWCCNYIRVGTLVMLIHDTSDVLLESAKMFNYAGFTTICNSLFVLFSIVFIITRLVIFPFWIIHCTWFYPVLFFPPFFGYYFFNAMLIVLQMLHIFWTCLILRMVKKFIFGNMVGDERSDHEEEEDEETSQEEGDQRMRNGSATGRHPERALCKGEGKLPPRAATSVVGENRKVTILEGPRSCKYSGRFHRSQLRGSPLLGKPRRRGDCGEEFAGYKGEQLRQNLLFVFNVSIKNARCYILYSTPALTFGYHP</sequence>
<dbReference type="SMART" id="SM00389">
    <property type="entry name" value="HOX"/>
    <property type="match status" value="1"/>
</dbReference>
<comment type="pathway">
    <text evidence="3">Sphingolipid metabolism.</text>
</comment>
<keyword evidence="4" id="KW-0808">Transferase</keyword>
<accession>A0ABS2XNJ0</accession>
<dbReference type="SUPFAM" id="SSF46689">
    <property type="entry name" value="Homeodomain-like"/>
    <property type="match status" value="1"/>
</dbReference>
<feature type="non-terminal residue" evidence="18">
    <location>
        <position position="1"/>
    </location>
</feature>
<name>A0ABS2XNJ0_POLSP</name>
<feature type="region of interest" description="Disordered" evidence="14">
    <location>
        <begin position="311"/>
        <end position="356"/>
    </location>
</feature>
<keyword evidence="5 12" id="KW-0812">Transmembrane</keyword>
<keyword evidence="7 15" id="KW-1133">Transmembrane helix</keyword>
<dbReference type="PANTHER" id="PTHR12560:SF62">
    <property type="entry name" value="CERAMIDE SYNTHASE 3 ISOFORM X1"/>
    <property type="match status" value="1"/>
</dbReference>
<comment type="catalytic activity">
    <reaction evidence="10">
        <text>sphinganine + octadecanoyl-CoA = N-(octadecanoyl)-sphinganine + CoA + H(+)</text>
        <dbReference type="Rhea" id="RHEA:36547"/>
        <dbReference type="ChEBI" id="CHEBI:15378"/>
        <dbReference type="ChEBI" id="CHEBI:57287"/>
        <dbReference type="ChEBI" id="CHEBI:57394"/>
        <dbReference type="ChEBI" id="CHEBI:57817"/>
        <dbReference type="ChEBI" id="CHEBI:67033"/>
    </reaction>
    <physiologicalReaction direction="left-to-right" evidence="10">
        <dbReference type="Rhea" id="RHEA:36548"/>
    </physiologicalReaction>
</comment>
<evidence type="ECO:0000256" key="13">
    <source>
        <dbReference type="RuleBase" id="RU000682"/>
    </source>
</evidence>
<keyword evidence="11 13" id="KW-0371">Homeobox</keyword>
<evidence type="ECO:0000256" key="6">
    <source>
        <dbReference type="ARBA" id="ARBA00022824"/>
    </source>
</evidence>
<evidence type="ECO:0000256" key="15">
    <source>
        <dbReference type="SAM" id="Phobius"/>
    </source>
</evidence>
<comment type="pathway">
    <text evidence="2">Lipid metabolism; sphingolipid metabolism.</text>
</comment>
<comment type="subcellular location">
    <subcellularLocation>
        <location evidence="1">Endoplasmic reticulum membrane</location>
        <topology evidence="1">Multi-pass membrane protein</topology>
    </subcellularLocation>
    <subcellularLocation>
        <location evidence="11 13">Nucleus</location>
    </subcellularLocation>
</comment>
<evidence type="ECO:0000256" key="3">
    <source>
        <dbReference type="ARBA" id="ARBA00004991"/>
    </source>
</evidence>
<keyword evidence="11 13" id="KW-0238">DNA-binding</keyword>
<feature type="domain" description="Homeobox" evidence="16">
    <location>
        <begin position="85"/>
        <end position="129"/>
    </location>
</feature>
<evidence type="ECO:0000256" key="5">
    <source>
        <dbReference type="ARBA" id="ARBA00022692"/>
    </source>
</evidence>
<gene>
    <name evidence="18" type="primary">Cers2_1</name>
    <name evidence="18" type="ORF">GTO93_0020789</name>
</gene>
<evidence type="ECO:0000256" key="14">
    <source>
        <dbReference type="SAM" id="MobiDB-lite"/>
    </source>
</evidence>
<proteinExistence type="predicted"/>
<evidence type="ECO:0000259" key="17">
    <source>
        <dbReference type="PROSITE" id="PS50922"/>
    </source>
</evidence>
<dbReference type="SMART" id="SM00724">
    <property type="entry name" value="TLC"/>
    <property type="match status" value="1"/>
</dbReference>
<dbReference type="CDD" id="cd00086">
    <property type="entry name" value="homeodomain"/>
    <property type="match status" value="1"/>
</dbReference>
<feature type="transmembrane region" description="Helical" evidence="15">
    <location>
        <begin position="273"/>
        <end position="294"/>
    </location>
</feature>
<evidence type="ECO:0000256" key="9">
    <source>
        <dbReference type="ARBA" id="ARBA00023136"/>
    </source>
</evidence>
<feature type="transmembrane region" description="Helical" evidence="15">
    <location>
        <begin position="36"/>
        <end position="56"/>
    </location>
</feature>
<evidence type="ECO:0000313" key="19">
    <source>
        <dbReference type="Proteomes" id="UP001166093"/>
    </source>
</evidence>